<dbReference type="Pfam" id="PF06100">
    <property type="entry name" value="MCRA"/>
    <property type="match status" value="1"/>
</dbReference>
<sequence>MAKNDKIKKVAIAAATISTALALTKKISDEKSEPRLLAPNRDEFTKVYLVGGGIGNLSLAYALINHANLSAENITIYKNKFNEFLPINDEYNYPNYKTFDDRYNISNFANTYEMLKDILSEEDLDILNKKINTPENIQVIDLNSHTFDDVNVVSESTKLKLKKLVLKPKSFDKDETIERYFYYTDFVDSSLYYFLATLFNLRRTSLVSELKEAIITMSSSHEFFDIRTAYFHKQFEHSLKHKGVNFVEDYKFVKLNIKDNSVTKIIFENNNQIIEQYVDKKDIVSLESPSYVDKISLGTLNSIPQIVHESTILKDKNSHYIGQISGEAPENSIIFVKFTFTNDSFSRKIREMYSNKNTFILKLKSGISVKLRGEDVIVKILNPEKSSIFVGNNFNALNGEDFFFELVKTFNLDDDYGHLRMSLKSVFITLLPDYRDGIETNSELMPKDVSNLCYISSRNSKFGTNYSIEKLVKQGLIIAHEMMGIDHIEIMEENVDKLKIVKFLDEVLIVK</sequence>
<dbReference type="InterPro" id="IPR010354">
    <property type="entry name" value="Oleate_hydratase"/>
</dbReference>
<dbReference type="EMBL" id="JBEPMA010000002">
    <property type="protein sequence ID" value="MET3616918.1"/>
    <property type="molecule type" value="Genomic_DNA"/>
</dbReference>
<proteinExistence type="predicted"/>
<evidence type="ECO:0000313" key="2">
    <source>
        <dbReference type="Proteomes" id="UP001549162"/>
    </source>
</evidence>
<accession>A0ABV2J813</accession>
<dbReference type="PANTHER" id="PTHR37417">
    <property type="entry name" value="67 KDA MYOSIN-CROSS-REACTIVE ANTIGEN FAMILY PROTEIN (AFU_ORTHOLOGUE AFUA_5G09970)"/>
    <property type="match status" value="1"/>
</dbReference>
<dbReference type="SUPFAM" id="SSF51905">
    <property type="entry name" value="FAD/NAD(P)-binding domain"/>
    <property type="match status" value="1"/>
</dbReference>
<keyword evidence="2" id="KW-1185">Reference proteome</keyword>
<dbReference type="Gene3D" id="3.50.50.60">
    <property type="entry name" value="FAD/NAD(P)-binding domain"/>
    <property type="match status" value="1"/>
</dbReference>
<dbReference type="PANTHER" id="PTHR37417:SF2">
    <property type="entry name" value="67 KDA MYOSIN-CROSS-REACTIVE ANTIGEN FAMILY PROTEIN (AFU_ORTHOLOGUE AFUA_5G09970)"/>
    <property type="match status" value="1"/>
</dbReference>
<evidence type="ECO:0000313" key="1">
    <source>
        <dbReference type="EMBL" id="MET3616918.1"/>
    </source>
</evidence>
<dbReference type="RefSeq" id="WP_354366947.1">
    <property type="nucleotide sequence ID" value="NZ_JBEPMA010000002.1"/>
</dbReference>
<protein>
    <submittedName>
        <fullName evidence="1">Uncharacterized protein</fullName>
    </submittedName>
</protein>
<gene>
    <name evidence="1" type="ORF">ABID14_000543</name>
</gene>
<dbReference type="InterPro" id="IPR036188">
    <property type="entry name" value="FAD/NAD-bd_sf"/>
</dbReference>
<dbReference type="Proteomes" id="UP001549162">
    <property type="component" value="Unassembled WGS sequence"/>
</dbReference>
<reference evidence="1 2" key="1">
    <citation type="submission" date="2024-06" db="EMBL/GenBank/DDBJ databases">
        <title>Genomic Encyclopedia of Type Strains, Phase IV (KMG-IV): sequencing the most valuable type-strain genomes for metagenomic binning, comparative biology and taxonomic classification.</title>
        <authorList>
            <person name="Goeker M."/>
        </authorList>
    </citation>
    <scope>NUCLEOTIDE SEQUENCE [LARGE SCALE GENOMIC DNA]</scope>
    <source>
        <strain evidence="1 2">DSM 21460</strain>
    </source>
</reference>
<comment type="caution">
    <text evidence="1">The sequence shown here is derived from an EMBL/GenBank/DDBJ whole genome shotgun (WGS) entry which is preliminary data.</text>
</comment>
<organism evidence="1 2">
    <name type="scientific">Peptoniphilus olsenii</name>
    <dbReference type="NCBI Taxonomy" id="411570"/>
    <lineage>
        <taxon>Bacteria</taxon>
        <taxon>Bacillati</taxon>
        <taxon>Bacillota</taxon>
        <taxon>Tissierellia</taxon>
        <taxon>Tissierellales</taxon>
        <taxon>Peptoniphilaceae</taxon>
        <taxon>Peptoniphilus</taxon>
    </lineage>
</organism>
<name>A0ABV2J813_9FIRM</name>